<dbReference type="GO" id="GO:0016651">
    <property type="term" value="F:oxidoreductase activity, acting on NAD(P)H"/>
    <property type="evidence" value="ECO:0007669"/>
    <property type="project" value="TreeGrafter"/>
</dbReference>
<dbReference type="InterPro" id="IPR013154">
    <property type="entry name" value="ADH-like_N"/>
</dbReference>
<dbReference type="Proteomes" id="UP000616143">
    <property type="component" value="Unassembled WGS sequence"/>
</dbReference>
<dbReference type="Gene3D" id="3.40.50.720">
    <property type="entry name" value="NAD(P)-binding Rossmann-like Domain"/>
    <property type="match status" value="1"/>
</dbReference>
<dbReference type="KEGG" id="sacd:HS1genome_0231"/>
<dbReference type="SMART" id="SM00829">
    <property type="entry name" value="PKS_ER"/>
    <property type="match status" value="1"/>
</dbReference>
<evidence type="ECO:0000313" key="5">
    <source>
        <dbReference type="EMBL" id="GGU02402.1"/>
    </source>
</evidence>
<organism evidence="4 6">
    <name type="scientific">Sulfodiicoccus acidiphilus</name>
    <dbReference type="NCBI Taxonomy" id="1670455"/>
    <lineage>
        <taxon>Archaea</taxon>
        <taxon>Thermoproteota</taxon>
        <taxon>Thermoprotei</taxon>
        <taxon>Sulfolobales</taxon>
        <taxon>Sulfolobaceae</taxon>
        <taxon>Sulfodiicoccus</taxon>
    </lineage>
</organism>
<dbReference type="SUPFAM" id="SSF50129">
    <property type="entry name" value="GroES-like"/>
    <property type="match status" value="1"/>
</dbReference>
<reference evidence="6" key="2">
    <citation type="submission" date="2018-04" db="EMBL/GenBank/DDBJ databases">
        <title>Complete genome sequence of Sulfodiicoccus acidiphilus strain HS-1.</title>
        <authorList>
            <person name="Sakai H.D."/>
            <person name="Kurosawa N."/>
        </authorList>
    </citation>
    <scope>NUCLEOTIDE SEQUENCE [LARGE SCALE GENOMIC DNA]</scope>
    <source>
        <strain evidence="6">HS-1</strain>
    </source>
</reference>
<dbReference type="Pfam" id="PF08240">
    <property type="entry name" value="ADH_N"/>
    <property type="match status" value="1"/>
</dbReference>
<reference evidence="5" key="1">
    <citation type="journal article" date="2014" name="Int. J. Syst. Evol. Microbiol.">
        <title>Complete genome sequence of Corynebacterium casei LMG S-19264T (=DSM 44701T), isolated from a smear-ripened cheese.</title>
        <authorList>
            <consortium name="US DOE Joint Genome Institute (JGI-PGF)"/>
            <person name="Walter F."/>
            <person name="Albersmeier A."/>
            <person name="Kalinowski J."/>
            <person name="Ruckert C."/>
        </authorList>
    </citation>
    <scope>NUCLEOTIDE SEQUENCE</scope>
    <source>
        <strain evidence="5">JCM 31740</strain>
    </source>
</reference>
<dbReference type="EMBL" id="AP018553">
    <property type="protein sequence ID" value="BBD71842.1"/>
    <property type="molecule type" value="Genomic_DNA"/>
</dbReference>
<dbReference type="InterPro" id="IPR013149">
    <property type="entry name" value="ADH-like_C"/>
</dbReference>
<evidence type="ECO:0000313" key="4">
    <source>
        <dbReference type="EMBL" id="BBD71842.1"/>
    </source>
</evidence>
<evidence type="ECO:0000256" key="2">
    <source>
        <dbReference type="ARBA" id="ARBA00023002"/>
    </source>
</evidence>
<dbReference type="Proteomes" id="UP000276741">
    <property type="component" value="Chromosome"/>
</dbReference>
<dbReference type="EMBL" id="BMQS01000022">
    <property type="protein sequence ID" value="GGU02402.1"/>
    <property type="molecule type" value="Genomic_DNA"/>
</dbReference>
<keyword evidence="2" id="KW-0560">Oxidoreductase</keyword>
<keyword evidence="1" id="KW-0521">NADP</keyword>
<evidence type="ECO:0000256" key="1">
    <source>
        <dbReference type="ARBA" id="ARBA00022857"/>
    </source>
</evidence>
<evidence type="ECO:0000259" key="3">
    <source>
        <dbReference type="SMART" id="SM00829"/>
    </source>
</evidence>
<dbReference type="PANTHER" id="PTHR48106">
    <property type="entry name" value="QUINONE OXIDOREDUCTASE PIG3-RELATED"/>
    <property type="match status" value="1"/>
</dbReference>
<dbReference type="Pfam" id="PF00107">
    <property type="entry name" value="ADH_zinc_N"/>
    <property type="match status" value="1"/>
</dbReference>
<dbReference type="InterPro" id="IPR011032">
    <property type="entry name" value="GroES-like_sf"/>
</dbReference>
<keyword evidence="6" id="KW-1185">Reference proteome</keyword>
<accession>A0A348B0Z0</accession>
<proteinExistence type="predicted"/>
<sequence length="314" mass="34191">MTEVEDPHPKRGELLIDITKASVNPIDYYTITSLKVSPLPHIPGTEFTGTVSQLGEEVKGFSEGDRVAIYTRFFDGRCDMCIKGREMLCRNGGRIGVDTDGGFAEKIAVNSLQAFKFDGPEEIAASLPVAALTAYHALKEAEVKLGTIVVVLGASGNTGMFATQLARKMGATVIAVSRKSWPKELGANEVVDYSEAEKVVREVTDGKMADVVINSLGAGFWDSGMNLLGVDSKLVTFGTLTGHEVKLDLSKLYSKHVKLIGTNRGSLREFSELVEICRDCKVRVWKEFELEEGADAVRSVLSRERDGRVLINVS</sequence>
<reference evidence="5" key="4">
    <citation type="submission" date="2020-09" db="EMBL/GenBank/DDBJ databases">
        <authorList>
            <person name="Sun Q."/>
            <person name="Ohkuma M."/>
        </authorList>
    </citation>
    <scope>NUCLEOTIDE SEQUENCE</scope>
    <source>
        <strain evidence="5">JCM 31740</strain>
    </source>
</reference>
<dbReference type="SUPFAM" id="SSF51735">
    <property type="entry name" value="NAD(P)-binding Rossmann-fold domains"/>
    <property type="match status" value="1"/>
</dbReference>
<dbReference type="InterPro" id="IPR036291">
    <property type="entry name" value="NAD(P)-bd_dom_sf"/>
</dbReference>
<evidence type="ECO:0000313" key="6">
    <source>
        <dbReference type="Proteomes" id="UP000276741"/>
    </source>
</evidence>
<dbReference type="AlphaFoldDB" id="A0A348B0Z0"/>
<name>A0A348B0Z0_9CREN</name>
<reference evidence="4" key="3">
    <citation type="journal article" date="2019" name="BMC Res. Notes">
        <title>Complete genome sequence of the Sulfodiicoccus acidiphilus strain HS-1T, the first crenarchaeon that lacks polB3, isolated from an acidic hot spring in Ohwaku-dani, Hakone, Japan.</title>
        <authorList>
            <person name="Sakai H.D."/>
            <person name="Kurosawa N."/>
        </authorList>
    </citation>
    <scope>NUCLEOTIDE SEQUENCE</scope>
    <source>
        <strain evidence="4">HS-1</strain>
    </source>
</reference>
<gene>
    <name evidence="5" type="ORF">GCM10007116_19320</name>
    <name evidence="4" type="ORF">HS1genome_0231</name>
</gene>
<dbReference type="InterPro" id="IPR020843">
    <property type="entry name" value="ER"/>
</dbReference>
<protein>
    <submittedName>
        <fullName evidence="4">Alcohol dehydrogenase</fullName>
    </submittedName>
</protein>
<feature type="domain" description="Enoyl reductase (ER)" evidence="3">
    <location>
        <begin position="2"/>
        <end position="311"/>
    </location>
</feature>
<dbReference type="GO" id="GO:0070402">
    <property type="term" value="F:NADPH binding"/>
    <property type="evidence" value="ECO:0007669"/>
    <property type="project" value="TreeGrafter"/>
</dbReference>
<dbReference type="Gene3D" id="3.90.180.10">
    <property type="entry name" value="Medium-chain alcohol dehydrogenases, catalytic domain"/>
    <property type="match status" value="1"/>
</dbReference>